<protein>
    <submittedName>
        <fullName evidence="2">Uncharacterized protein</fullName>
    </submittedName>
</protein>
<accession>A0A378LQ50</accession>
<feature type="region of interest" description="Disordered" evidence="1">
    <location>
        <begin position="202"/>
        <end position="251"/>
    </location>
</feature>
<reference evidence="2 3" key="1">
    <citation type="submission" date="2018-06" db="EMBL/GenBank/DDBJ databases">
        <authorList>
            <consortium name="Pathogen Informatics"/>
            <person name="Doyle S."/>
        </authorList>
    </citation>
    <scope>NUCLEOTIDE SEQUENCE [LARGE SCALE GENOMIC DNA]</scope>
    <source>
        <strain evidence="2 3">NCTC11532</strain>
    </source>
</reference>
<dbReference type="OrthoDB" id="5656985at2"/>
<evidence type="ECO:0000313" key="2">
    <source>
        <dbReference type="EMBL" id="STY27929.1"/>
    </source>
</evidence>
<feature type="compositionally biased region" description="Basic and acidic residues" evidence="1">
    <location>
        <begin position="227"/>
        <end position="251"/>
    </location>
</feature>
<dbReference type="RefSeq" id="WP_031566937.1">
    <property type="nucleotide sequence ID" value="NZ_CAAAIS010000005.1"/>
</dbReference>
<keyword evidence="3" id="KW-1185">Reference proteome</keyword>
<gene>
    <name evidence="2" type="ORF">NCTC11532_00090</name>
</gene>
<proteinExistence type="predicted"/>
<dbReference type="AlphaFoldDB" id="A0A378LQ50"/>
<organism evidence="2 3">
    <name type="scientific">Legionella wadsworthii</name>
    <dbReference type="NCBI Taxonomy" id="28088"/>
    <lineage>
        <taxon>Bacteria</taxon>
        <taxon>Pseudomonadati</taxon>
        <taxon>Pseudomonadota</taxon>
        <taxon>Gammaproteobacteria</taxon>
        <taxon>Legionellales</taxon>
        <taxon>Legionellaceae</taxon>
        <taxon>Legionella</taxon>
    </lineage>
</organism>
<sequence>MQSKSNVNPPSKEQCCVSYAPFTKACCLVLDEHGTLLAFGGKQSGNEPFLTPSADGENFSHAYAAYKGRTTDNKPVQVILAQPMQDGVATNHFGLDLYARLKQMAQFLEQFEIKIDPKARDFLLYTGECKGDITADALYDKIGDSLEGCALMFNTKGTKTDCFKKISSQGEAIPVFDTYIPKSNFILHPEYDRHLKMVSPGVSNEKKRKLEENNNNNSSTDNHFSFYKKEVKRTREEEEVNEASKENHPKN</sequence>
<dbReference type="EMBL" id="UGPB01000001">
    <property type="protein sequence ID" value="STY27929.1"/>
    <property type="molecule type" value="Genomic_DNA"/>
</dbReference>
<evidence type="ECO:0000256" key="1">
    <source>
        <dbReference type="SAM" id="MobiDB-lite"/>
    </source>
</evidence>
<dbReference type="Proteomes" id="UP000255297">
    <property type="component" value="Unassembled WGS sequence"/>
</dbReference>
<dbReference type="STRING" id="1122170.GCA_000701265_01648"/>
<evidence type="ECO:0000313" key="3">
    <source>
        <dbReference type="Proteomes" id="UP000255297"/>
    </source>
</evidence>
<name>A0A378LQ50_9GAMM</name>